<feature type="transmembrane region" description="Helical" evidence="1">
    <location>
        <begin position="32"/>
        <end position="52"/>
    </location>
</feature>
<gene>
    <name evidence="2" type="ORF">E4100_08930</name>
</gene>
<sequence>MKKIINKIKFLAVVNPVIVIVFIYMVDLNYVGIKALIAGSVTILCSLEFYLLDKLYKLYENTEHK</sequence>
<dbReference type="AlphaFoldDB" id="A0A4Z0D0D4"/>
<dbReference type="RefSeq" id="WP_135271705.1">
    <property type="nucleotide sequence ID" value="NZ_SRIB01000017.1"/>
</dbReference>
<keyword evidence="1" id="KW-1133">Transmembrane helix</keyword>
<evidence type="ECO:0000256" key="1">
    <source>
        <dbReference type="SAM" id="Phobius"/>
    </source>
</evidence>
<accession>A0A4Z0D0D4</accession>
<organism evidence="2 3">
    <name type="scientific">Soehngenia longivitae</name>
    <dbReference type="NCBI Taxonomy" id="2562294"/>
    <lineage>
        <taxon>Bacteria</taxon>
        <taxon>Bacillati</taxon>
        <taxon>Bacillota</taxon>
        <taxon>Tissierellia</taxon>
        <taxon>Tissierellales</taxon>
        <taxon>Tissierellaceae</taxon>
        <taxon>Soehngenia</taxon>
    </lineage>
</organism>
<evidence type="ECO:0000313" key="2">
    <source>
        <dbReference type="EMBL" id="TFZ39180.1"/>
    </source>
</evidence>
<feature type="transmembrane region" description="Helical" evidence="1">
    <location>
        <begin position="7"/>
        <end position="26"/>
    </location>
</feature>
<protein>
    <submittedName>
        <fullName evidence="2">Uncharacterized protein</fullName>
    </submittedName>
</protein>
<keyword evidence="1" id="KW-0812">Transmembrane</keyword>
<dbReference type="EMBL" id="SRIB01000017">
    <property type="protein sequence ID" value="TFZ39180.1"/>
    <property type="molecule type" value="Genomic_DNA"/>
</dbReference>
<dbReference type="OrthoDB" id="9900486at2"/>
<proteinExistence type="predicted"/>
<reference evidence="2 3" key="1">
    <citation type="submission" date="2019-03" db="EMBL/GenBank/DDBJ databases">
        <title>Draft genome sequence data and analysis of a Fermenting Bacterium, Soehngenia longevitae strain 1933PT, isolated from petroleum reservoir in Azerbaijan.</title>
        <authorList>
            <person name="Grouzdev D.S."/>
            <person name="Bidzhieva S.K."/>
            <person name="Sokolova D.S."/>
            <person name="Tourova T.P."/>
            <person name="Poltaraus A.B."/>
            <person name="Nazina T.N."/>
        </authorList>
    </citation>
    <scope>NUCLEOTIDE SEQUENCE [LARGE SCALE GENOMIC DNA]</scope>
    <source>
        <strain evidence="2 3">1933P</strain>
    </source>
</reference>
<name>A0A4Z0D0D4_9FIRM</name>
<dbReference type="Proteomes" id="UP000298381">
    <property type="component" value="Unassembled WGS sequence"/>
</dbReference>
<comment type="caution">
    <text evidence="2">The sequence shown here is derived from an EMBL/GenBank/DDBJ whole genome shotgun (WGS) entry which is preliminary data.</text>
</comment>
<keyword evidence="1" id="KW-0472">Membrane</keyword>
<keyword evidence="3" id="KW-1185">Reference proteome</keyword>
<evidence type="ECO:0000313" key="3">
    <source>
        <dbReference type="Proteomes" id="UP000298381"/>
    </source>
</evidence>